<dbReference type="AlphaFoldDB" id="A0A5D3AL26"/>
<accession>A0A5D3AL26</accession>
<evidence type="ECO:0000313" key="2">
    <source>
        <dbReference type="EMBL" id="TYJ51099.1"/>
    </source>
</evidence>
<sequence length="325" mass="36100">LVAGQRAVNDRLDRVEVSPQETTSPREHTSPPPASHYRPAKLSCPTLSTHSTDPFVIQRHLTALRLHLDDSFMFWKPTDADRWAVSQCNTSIRGVGKWSLWVDTDGVNALTFEGWAKAFKAHVLDRGWESNLRIRFRGLKCLYSSPSGVQTYAKLLLDYQTILRDTRDPLTDSEVKHQFLHGLQGDDAPVGNKVRRYLDKAELGVEDVTLAKLVSQASDEMASWVEDCAAMQSYMRASQPAVSVHTFTPSPMRPSGPVHNSHNRALANGSPSSAPLTAEQAAWLNPDINLPPGEGGVRARAFLQRRAARQYGHVRDACPTHPPRP</sequence>
<evidence type="ECO:0000256" key="1">
    <source>
        <dbReference type="SAM" id="MobiDB-lite"/>
    </source>
</evidence>
<feature type="region of interest" description="Disordered" evidence="1">
    <location>
        <begin position="250"/>
        <end position="274"/>
    </location>
</feature>
<organism evidence="2 3">
    <name type="scientific">Cryptococcus floricola</name>
    <dbReference type="NCBI Taxonomy" id="2591691"/>
    <lineage>
        <taxon>Eukaryota</taxon>
        <taxon>Fungi</taxon>
        <taxon>Dikarya</taxon>
        <taxon>Basidiomycota</taxon>
        <taxon>Agaricomycotina</taxon>
        <taxon>Tremellomycetes</taxon>
        <taxon>Tremellales</taxon>
        <taxon>Cryptococcaceae</taxon>
        <taxon>Cryptococcus</taxon>
    </lineage>
</organism>
<protein>
    <recommendedName>
        <fullName evidence="4">Retrotransposon gag domain-containing protein</fullName>
    </recommendedName>
</protein>
<feature type="region of interest" description="Disordered" evidence="1">
    <location>
        <begin position="1"/>
        <end position="43"/>
    </location>
</feature>
<gene>
    <name evidence="2" type="ORF">B9479_008349</name>
</gene>
<evidence type="ECO:0000313" key="3">
    <source>
        <dbReference type="Proteomes" id="UP000322245"/>
    </source>
</evidence>
<feature type="non-terminal residue" evidence="2">
    <location>
        <position position="1"/>
    </location>
</feature>
<keyword evidence="3" id="KW-1185">Reference proteome</keyword>
<dbReference type="Proteomes" id="UP000322245">
    <property type="component" value="Unassembled WGS sequence"/>
</dbReference>
<proteinExistence type="predicted"/>
<evidence type="ECO:0008006" key="4">
    <source>
        <dbReference type="Google" id="ProtNLM"/>
    </source>
</evidence>
<name>A0A5D3AL26_9TREE</name>
<dbReference type="EMBL" id="NIDF01000492">
    <property type="protein sequence ID" value="TYJ51099.1"/>
    <property type="molecule type" value="Genomic_DNA"/>
</dbReference>
<comment type="caution">
    <text evidence="2">The sequence shown here is derived from an EMBL/GenBank/DDBJ whole genome shotgun (WGS) entry which is preliminary data.</text>
</comment>
<reference evidence="2 3" key="1">
    <citation type="submission" date="2017-05" db="EMBL/GenBank/DDBJ databases">
        <title>The Genome Sequence of Tsuchiyaea wingfieldii DSM 27421.</title>
        <authorList>
            <person name="Cuomo C."/>
            <person name="Passer A."/>
            <person name="Billmyre B."/>
            <person name="Heitman J."/>
        </authorList>
    </citation>
    <scope>NUCLEOTIDE SEQUENCE [LARGE SCALE GENOMIC DNA]</scope>
    <source>
        <strain evidence="2 3">DSM 27421</strain>
    </source>
</reference>